<evidence type="ECO:0000256" key="1">
    <source>
        <dbReference type="ARBA" id="ARBA00005384"/>
    </source>
</evidence>
<dbReference type="InterPro" id="IPR051446">
    <property type="entry name" value="HTH_trans_reg/aminotransferase"/>
</dbReference>
<name>A0ABP9U466_9MICO</name>
<accession>A0ABP9U466</accession>
<evidence type="ECO:0000256" key="2">
    <source>
        <dbReference type="ARBA" id="ARBA00022898"/>
    </source>
</evidence>
<keyword evidence="8" id="KW-0808">Transferase</keyword>
<dbReference type="InterPro" id="IPR000524">
    <property type="entry name" value="Tscrpt_reg_HTH_GntR"/>
</dbReference>
<reference evidence="8 9" key="1">
    <citation type="submission" date="2024-02" db="EMBL/GenBank/DDBJ databases">
        <title>Characterization of antibiotic resistant novel bacterial strains and their environmental applications.</title>
        <authorList>
            <person name="Manzoor S."/>
            <person name="Abbas S."/>
            <person name="Arshad M."/>
            <person name="Li W.J."/>
            <person name="Ahmed I."/>
        </authorList>
    </citation>
    <scope>NUCLEOTIDE SEQUENCE [LARGE SCALE GENOMIC DNA]</scope>
    <source>
        <strain evidence="8 9">KACC 15558</strain>
    </source>
</reference>
<dbReference type="SUPFAM" id="SSF53383">
    <property type="entry name" value="PLP-dependent transferases"/>
    <property type="match status" value="1"/>
</dbReference>
<dbReference type="Pfam" id="PF00392">
    <property type="entry name" value="GntR"/>
    <property type="match status" value="1"/>
</dbReference>
<evidence type="ECO:0000313" key="8">
    <source>
        <dbReference type="EMBL" id="GAA5341939.1"/>
    </source>
</evidence>
<dbReference type="CDD" id="cd00609">
    <property type="entry name" value="AAT_like"/>
    <property type="match status" value="1"/>
</dbReference>
<dbReference type="GO" id="GO:0008483">
    <property type="term" value="F:transaminase activity"/>
    <property type="evidence" value="ECO:0007669"/>
    <property type="project" value="UniProtKB-KW"/>
</dbReference>
<dbReference type="SUPFAM" id="SSF46785">
    <property type="entry name" value="Winged helix' DNA-binding domain"/>
    <property type="match status" value="1"/>
</dbReference>
<dbReference type="SMART" id="SM00345">
    <property type="entry name" value="HTH_GNTR"/>
    <property type="match status" value="1"/>
</dbReference>
<keyword evidence="8" id="KW-0032">Aminotransferase</keyword>
<dbReference type="InterPro" id="IPR036388">
    <property type="entry name" value="WH-like_DNA-bd_sf"/>
</dbReference>
<evidence type="ECO:0000256" key="3">
    <source>
        <dbReference type="ARBA" id="ARBA00023015"/>
    </source>
</evidence>
<dbReference type="PRINTS" id="PR00035">
    <property type="entry name" value="HTHGNTR"/>
</dbReference>
<protein>
    <submittedName>
        <fullName evidence="8">PLP-dependent aminotransferase family protein</fullName>
    </submittedName>
</protein>
<keyword evidence="4" id="KW-0238">DNA-binding</keyword>
<organism evidence="8 9">
    <name type="scientific">Brevibacterium ammoniilyticum</name>
    <dbReference type="NCBI Taxonomy" id="1046555"/>
    <lineage>
        <taxon>Bacteria</taxon>
        <taxon>Bacillati</taxon>
        <taxon>Actinomycetota</taxon>
        <taxon>Actinomycetes</taxon>
        <taxon>Micrococcales</taxon>
        <taxon>Brevibacteriaceae</taxon>
        <taxon>Brevibacterium</taxon>
    </lineage>
</organism>
<dbReference type="PANTHER" id="PTHR46577">
    <property type="entry name" value="HTH-TYPE TRANSCRIPTIONAL REGULATORY PROTEIN GABR"/>
    <property type="match status" value="1"/>
</dbReference>
<evidence type="ECO:0000256" key="5">
    <source>
        <dbReference type="ARBA" id="ARBA00023163"/>
    </source>
</evidence>
<keyword evidence="5" id="KW-0804">Transcription</keyword>
<dbReference type="InterPro" id="IPR015424">
    <property type="entry name" value="PyrdxlP-dep_Trfase"/>
</dbReference>
<dbReference type="PROSITE" id="PS50949">
    <property type="entry name" value="HTH_GNTR"/>
    <property type="match status" value="1"/>
</dbReference>
<dbReference type="Pfam" id="PF00155">
    <property type="entry name" value="Aminotran_1_2"/>
    <property type="match status" value="1"/>
</dbReference>
<feature type="domain" description="HTH gntR-type" evidence="7">
    <location>
        <begin position="73"/>
        <end position="141"/>
    </location>
</feature>
<feature type="region of interest" description="Disordered" evidence="6">
    <location>
        <begin position="129"/>
        <end position="194"/>
    </location>
</feature>
<dbReference type="InterPro" id="IPR036390">
    <property type="entry name" value="WH_DNA-bd_sf"/>
</dbReference>
<dbReference type="Gene3D" id="1.10.10.10">
    <property type="entry name" value="Winged helix-like DNA-binding domain superfamily/Winged helix DNA-binding domain"/>
    <property type="match status" value="1"/>
</dbReference>
<dbReference type="Proteomes" id="UP001498935">
    <property type="component" value="Unassembled WGS sequence"/>
</dbReference>
<dbReference type="PANTHER" id="PTHR46577:SF1">
    <property type="entry name" value="HTH-TYPE TRANSCRIPTIONAL REGULATORY PROTEIN GABR"/>
    <property type="match status" value="1"/>
</dbReference>
<proteinExistence type="inferred from homology"/>
<evidence type="ECO:0000256" key="6">
    <source>
        <dbReference type="SAM" id="MobiDB-lite"/>
    </source>
</evidence>
<dbReference type="EMBL" id="BAABNP010000015">
    <property type="protein sequence ID" value="GAA5341939.1"/>
    <property type="molecule type" value="Genomic_DNA"/>
</dbReference>
<dbReference type="InterPro" id="IPR015421">
    <property type="entry name" value="PyrdxlP-dep_Trfase_major"/>
</dbReference>
<keyword evidence="9" id="KW-1185">Reference proteome</keyword>
<gene>
    <name evidence="8" type="ORF">KACC15558_29800</name>
</gene>
<evidence type="ECO:0000259" key="7">
    <source>
        <dbReference type="PROSITE" id="PS50949"/>
    </source>
</evidence>
<dbReference type="Gene3D" id="3.40.640.10">
    <property type="entry name" value="Type I PLP-dependent aspartate aminotransferase-like (Major domain)"/>
    <property type="match status" value="1"/>
</dbReference>
<feature type="compositionally biased region" description="Low complexity" evidence="6">
    <location>
        <begin position="168"/>
        <end position="189"/>
    </location>
</feature>
<comment type="similarity">
    <text evidence="1">In the C-terminal section; belongs to the class-I pyridoxal-phosphate-dependent aminotransferase family.</text>
</comment>
<dbReference type="CDD" id="cd07377">
    <property type="entry name" value="WHTH_GntR"/>
    <property type="match status" value="1"/>
</dbReference>
<dbReference type="RefSeq" id="WP_342038842.1">
    <property type="nucleotide sequence ID" value="NZ_BAABBK010000016.1"/>
</dbReference>
<evidence type="ECO:0000256" key="4">
    <source>
        <dbReference type="ARBA" id="ARBA00023125"/>
    </source>
</evidence>
<comment type="caution">
    <text evidence="8">The sequence shown here is derived from an EMBL/GenBank/DDBJ whole genome shotgun (WGS) entry which is preliminary data.</text>
</comment>
<evidence type="ECO:0000313" key="9">
    <source>
        <dbReference type="Proteomes" id="UP001498935"/>
    </source>
</evidence>
<keyword evidence="2" id="KW-0663">Pyridoxal phosphate</keyword>
<keyword evidence="3" id="KW-0805">Transcription regulation</keyword>
<dbReference type="InterPro" id="IPR004839">
    <property type="entry name" value="Aminotransferase_I/II_large"/>
</dbReference>
<sequence length="547" mass="57984">MVIMAMVASLREATIAGSTLPHDLGSVWEHDLGSVWEHDLGSVWEHDLGSVWDDASMKGSDFLSLDPAAAPVRGRTDWLADRLREAIAEGALTPGVRLPATRDLASELAFSRGTVVEAYRRLTEEGLLSTNRGGGTVVEAHLGAGTPLQPGPGRRTRPGSGTSGGPGTSASSGTGPAPTGAPGTAPPAGHLLDISKGAPDLSAFPRAAWLRAERAVLTGASPEDLGYADPQGVPELREALAGWLARSRGLTVGPERIIITAGVTGALSLLAQVMRERGVSECAVEDPGAEGNRRILGFWLDRLHPVPVDAEGMDVAALTASDARLALVTPAHQFPTGVTLSPDRRRDLIAWAESTEGLVVEDDYDSEYRYDRAPVRAMHASATERIVHISSLSKVIAPALRLGWMIAPRHLHDDLVRRRWATDLGSPALPQLTLAELITSGVLERQLRSLRRRHRDRRDAAVAAIGRWLPGSRIEGIAAGLHLHVGLPAEVDDAEVSARARERGIAVQPLSALRFSPGSPGLIIGYGPHSPATLEQAIRTLGEIVSG</sequence>